<reference evidence="3" key="1">
    <citation type="submission" date="2024-06" db="EMBL/GenBank/DDBJ databases">
        <title>Multi-omics analyses provide insights into the biosynthesis of the anticancer antibiotic pleurotin in Hohenbuehelia grisea.</title>
        <authorList>
            <person name="Weaver J.A."/>
            <person name="Alberti F."/>
        </authorList>
    </citation>
    <scope>NUCLEOTIDE SEQUENCE [LARGE SCALE GENOMIC DNA]</scope>
    <source>
        <strain evidence="3">T-177</strain>
    </source>
</reference>
<dbReference type="Pfam" id="PF20236">
    <property type="entry name" value="DUF6593"/>
    <property type="match status" value="1"/>
</dbReference>
<dbReference type="InterPro" id="IPR046528">
    <property type="entry name" value="DUF6593"/>
</dbReference>
<comment type="caution">
    <text evidence="2">The sequence shown here is derived from an EMBL/GenBank/DDBJ whole genome shotgun (WGS) entry which is preliminary data.</text>
</comment>
<dbReference type="EMBL" id="JASNQZ010000012">
    <property type="protein sequence ID" value="KAL0950358.1"/>
    <property type="molecule type" value="Genomic_DNA"/>
</dbReference>
<sequence length="172" mass="19469">MASVYVLLQFGDDPCNIRFEDLESRPAFTVSEVAQTPNLVVMLSREPAWSQQHPNIMGPTRSFYYFGPGRSPGYLAYGNSPTQAMSNSIRQKRDGSASRYFTPQNGSKEYKWKISPQRMECVDGRSTIAVWERSQPEDEFHARLTIKPAGMPIVTEILTTLTLNRVGMALNW</sequence>
<name>A0ABR3J404_9AGAR</name>
<proteinExistence type="predicted"/>
<keyword evidence="3" id="KW-1185">Reference proteome</keyword>
<evidence type="ECO:0000313" key="3">
    <source>
        <dbReference type="Proteomes" id="UP001556367"/>
    </source>
</evidence>
<organism evidence="2 3">
    <name type="scientific">Hohenbuehelia grisea</name>
    <dbReference type="NCBI Taxonomy" id="104357"/>
    <lineage>
        <taxon>Eukaryota</taxon>
        <taxon>Fungi</taxon>
        <taxon>Dikarya</taxon>
        <taxon>Basidiomycota</taxon>
        <taxon>Agaricomycotina</taxon>
        <taxon>Agaricomycetes</taxon>
        <taxon>Agaricomycetidae</taxon>
        <taxon>Agaricales</taxon>
        <taxon>Pleurotineae</taxon>
        <taxon>Pleurotaceae</taxon>
        <taxon>Hohenbuehelia</taxon>
    </lineage>
</organism>
<feature type="domain" description="DUF6593" evidence="1">
    <location>
        <begin position="74"/>
        <end position="161"/>
    </location>
</feature>
<accession>A0ABR3J404</accession>
<dbReference type="Proteomes" id="UP001556367">
    <property type="component" value="Unassembled WGS sequence"/>
</dbReference>
<evidence type="ECO:0000313" key="2">
    <source>
        <dbReference type="EMBL" id="KAL0950358.1"/>
    </source>
</evidence>
<evidence type="ECO:0000259" key="1">
    <source>
        <dbReference type="Pfam" id="PF20236"/>
    </source>
</evidence>
<gene>
    <name evidence="2" type="ORF">HGRIS_010325</name>
</gene>
<protein>
    <recommendedName>
        <fullName evidence="1">DUF6593 domain-containing protein</fullName>
    </recommendedName>
</protein>